<evidence type="ECO:0000313" key="2">
    <source>
        <dbReference type="EMBL" id="KAF4720096.1"/>
    </source>
</evidence>
<dbReference type="Gene3D" id="1.10.340.70">
    <property type="match status" value="1"/>
</dbReference>
<reference evidence="2 3" key="1">
    <citation type="submission" date="2020-04" db="EMBL/GenBank/DDBJ databases">
        <title>Perkinsus olseni comparative genomics.</title>
        <authorList>
            <person name="Bogema D.R."/>
        </authorList>
    </citation>
    <scope>NUCLEOTIDE SEQUENCE [LARGE SCALE GENOMIC DNA]</scope>
    <source>
        <strain evidence="2">ATCC PRA-205</strain>
    </source>
</reference>
<sequence>IRSQQHDDPLCENIVKAFTGNCPEFTASYTRNLKKFFCISDDGLILRTVEAPDGRPTIVVPSVLANEVVEAVHVCASHPGRDRTRQLVSRYFWCKGLYKLVNRIVCSCDTCIRTKSTRLHRHSLGQSRVRSSLPGELLGVDLLVYNSVPSDTARLSPWSAEVDTALESVGSNRNDGHADALPMPKYILMVICAATYRIWTRTLFTKSSPEVATVLGELLDEISPSICLVDGGKEFANSL</sequence>
<dbReference type="AlphaFoldDB" id="A0A7J6RJ13"/>
<accession>A0A7J6RJ13</accession>
<evidence type="ECO:0000259" key="1">
    <source>
        <dbReference type="Pfam" id="PF17921"/>
    </source>
</evidence>
<dbReference type="PANTHER" id="PTHR37984">
    <property type="entry name" value="PROTEIN CBG26694"/>
    <property type="match status" value="1"/>
</dbReference>
<feature type="non-terminal residue" evidence="2">
    <location>
        <position position="239"/>
    </location>
</feature>
<proteinExistence type="predicted"/>
<dbReference type="Pfam" id="PF17921">
    <property type="entry name" value="Integrase_H2C2"/>
    <property type="match status" value="1"/>
</dbReference>
<gene>
    <name evidence="2" type="ORF">FOZ62_016623</name>
</gene>
<dbReference type="InterPro" id="IPR050951">
    <property type="entry name" value="Retrovirus_Pol_polyprotein"/>
</dbReference>
<dbReference type="Proteomes" id="UP000574390">
    <property type="component" value="Unassembled WGS sequence"/>
</dbReference>
<protein>
    <recommendedName>
        <fullName evidence="1">Integrase zinc-binding domain-containing protein</fullName>
    </recommendedName>
</protein>
<dbReference type="InterPro" id="IPR041588">
    <property type="entry name" value="Integrase_H2C2"/>
</dbReference>
<feature type="non-terminal residue" evidence="2">
    <location>
        <position position="1"/>
    </location>
</feature>
<dbReference type="PANTHER" id="PTHR37984:SF5">
    <property type="entry name" value="PROTEIN NYNRIN-LIKE"/>
    <property type="match status" value="1"/>
</dbReference>
<feature type="domain" description="Integrase zinc-binding" evidence="1">
    <location>
        <begin position="60"/>
        <end position="116"/>
    </location>
</feature>
<evidence type="ECO:0000313" key="3">
    <source>
        <dbReference type="Proteomes" id="UP000574390"/>
    </source>
</evidence>
<dbReference type="EMBL" id="JABANM010022122">
    <property type="protein sequence ID" value="KAF4720096.1"/>
    <property type="molecule type" value="Genomic_DNA"/>
</dbReference>
<organism evidence="2 3">
    <name type="scientific">Perkinsus olseni</name>
    <name type="common">Perkinsus atlanticus</name>
    <dbReference type="NCBI Taxonomy" id="32597"/>
    <lineage>
        <taxon>Eukaryota</taxon>
        <taxon>Sar</taxon>
        <taxon>Alveolata</taxon>
        <taxon>Perkinsozoa</taxon>
        <taxon>Perkinsea</taxon>
        <taxon>Perkinsida</taxon>
        <taxon>Perkinsidae</taxon>
        <taxon>Perkinsus</taxon>
    </lineage>
</organism>
<name>A0A7J6RJ13_PEROL</name>
<comment type="caution">
    <text evidence="2">The sequence shown here is derived from an EMBL/GenBank/DDBJ whole genome shotgun (WGS) entry which is preliminary data.</text>
</comment>